<dbReference type="GO" id="GO:0004181">
    <property type="term" value="F:metallocarboxypeptidase activity"/>
    <property type="evidence" value="ECO:0007669"/>
    <property type="project" value="InterPro"/>
</dbReference>
<name>A0A7K3M854_9ACTN</name>
<dbReference type="Gene3D" id="3.40.50.880">
    <property type="match status" value="1"/>
</dbReference>
<dbReference type="SUPFAM" id="SSF52317">
    <property type="entry name" value="Class I glutamine amidotransferase-like"/>
    <property type="match status" value="1"/>
</dbReference>
<dbReference type="InterPro" id="IPR000834">
    <property type="entry name" value="Peptidase_M14"/>
</dbReference>
<organism evidence="3 4">
    <name type="scientific">Phytoactinopolyspora mesophila</name>
    <dbReference type="NCBI Taxonomy" id="2650750"/>
    <lineage>
        <taxon>Bacteria</taxon>
        <taxon>Bacillati</taxon>
        <taxon>Actinomycetota</taxon>
        <taxon>Actinomycetes</taxon>
        <taxon>Jiangellales</taxon>
        <taxon>Jiangellaceae</taxon>
        <taxon>Phytoactinopolyspora</taxon>
    </lineage>
</organism>
<dbReference type="EMBL" id="WLZY01000007">
    <property type="protein sequence ID" value="NDL59370.1"/>
    <property type="molecule type" value="Genomic_DNA"/>
</dbReference>
<comment type="caution">
    <text evidence="3">The sequence shown here is derived from an EMBL/GenBank/DDBJ whole genome shotgun (WGS) entry which is preliminary data.</text>
</comment>
<dbReference type="Gene3D" id="3.40.630.10">
    <property type="entry name" value="Zn peptidases"/>
    <property type="match status" value="1"/>
</dbReference>
<protein>
    <recommendedName>
        <fullName evidence="2">Peptidase M14 domain-containing protein</fullName>
    </recommendedName>
</protein>
<proteinExistence type="predicted"/>
<evidence type="ECO:0000313" key="3">
    <source>
        <dbReference type="EMBL" id="NDL59370.1"/>
    </source>
</evidence>
<gene>
    <name evidence="3" type="ORF">F7O44_20065</name>
</gene>
<feature type="domain" description="Peptidase M14" evidence="2">
    <location>
        <begin position="24"/>
        <end position="152"/>
    </location>
</feature>
<dbReference type="Pfam" id="PF00246">
    <property type="entry name" value="Peptidase_M14"/>
    <property type="match status" value="1"/>
</dbReference>
<dbReference type="AlphaFoldDB" id="A0A7K3M854"/>
<sequence>MSVPLSRIQPPADQLLGHKEVVDAMERLAERPHVRVEELGRSREGRSIDALVIGRPDVVADPRAVQEQARRWSLPRADVGSDAGWDPDCPVPVLFLASNYGNEAAQTEALLEVAARLAEPTPGNEQLLRRLVVLVVPLLNPDGRERALATWRHHPLATGLTAYGNHYDIQVAREYLHVIEPESAALADVVSRWHPMLVWELHEDSINLGRTFAENCLCPPMSPSDAIGSWVASSPGDNDPRLWQQEVKYGAAIAEAWRTRGYRLLHDPDGRHGWPGPADTGLEEVAKHPETRFTRAMALRGVTTFITESARRPGTQTWEERVGQKVAAGLAVAETAAGDVAALTSLVREVGMSGANGPAGYFVIPSGQDRHVVDRAVWTLGLHDVEILQEDDGSFVIPKAQARGTTAEILLSLVRGRHQSLVATLGLRVVESAAGPAPDRRALPPWSGLDAPWLNEPDTDKPDSPSDGAGRSPRVALYAGQGVKDFAAEGHLGSVRRLLEHEGIPFVLIEAGDVAEGCLDGVDVLVIPKGDATAILNGSQPGPLWYGPPWQPEEEPRGLGVAGVAAIRAFVDRGGHYVGIDGGGAALATARHLGLIDCGISAENLGTGLVELATTVPGDRLFAGLPGSWDEAGRWRDGLIYAMTDCEAWLQEFGAIVLDAGTDVEVLATYSQLLPVPGVSHFGGTLPDGSSRRRAAIVRGRHGRGTVTLFAVNPTYRSLSPYSARLLANAVRSQSPIPDDHEH</sequence>
<evidence type="ECO:0000256" key="1">
    <source>
        <dbReference type="SAM" id="MobiDB-lite"/>
    </source>
</evidence>
<dbReference type="GO" id="GO:0008270">
    <property type="term" value="F:zinc ion binding"/>
    <property type="evidence" value="ECO:0007669"/>
    <property type="project" value="InterPro"/>
</dbReference>
<feature type="region of interest" description="Disordered" evidence="1">
    <location>
        <begin position="437"/>
        <end position="473"/>
    </location>
</feature>
<dbReference type="RefSeq" id="WP_162452064.1">
    <property type="nucleotide sequence ID" value="NZ_WLZY01000007.1"/>
</dbReference>
<dbReference type="Proteomes" id="UP000460435">
    <property type="component" value="Unassembled WGS sequence"/>
</dbReference>
<dbReference type="SUPFAM" id="SSF53187">
    <property type="entry name" value="Zn-dependent exopeptidases"/>
    <property type="match status" value="1"/>
</dbReference>
<evidence type="ECO:0000259" key="2">
    <source>
        <dbReference type="Pfam" id="PF00246"/>
    </source>
</evidence>
<keyword evidence="4" id="KW-1185">Reference proteome</keyword>
<dbReference type="InterPro" id="IPR029062">
    <property type="entry name" value="Class_I_gatase-like"/>
</dbReference>
<reference evidence="3 4" key="1">
    <citation type="submission" date="2019-11" db="EMBL/GenBank/DDBJ databases">
        <authorList>
            <person name="Li X.-J."/>
            <person name="Feng X.-M."/>
        </authorList>
    </citation>
    <scope>NUCLEOTIDE SEQUENCE [LARGE SCALE GENOMIC DNA]</scope>
    <source>
        <strain evidence="3 4">XMNu-373</strain>
    </source>
</reference>
<accession>A0A7K3M854</accession>
<dbReference type="GO" id="GO:0006508">
    <property type="term" value="P:proteolysis"/>
    <property type="evidence" value="ECO:0007669"/>
    <property type="project" value="InterPro"/>
</dbReference>
<evidence type="ECO:0000313" key="4">
    <source>
        <dbReference type="Proteomes" id="UP000460435"/>
    </source>
</evidence>